<organism evidence="4 5">
    <name type="scientific">Candidatus Segetimicrobium genomatis</name>
    <dbReference type="NCBI Taxonomy" id="2569760"/>
    <lineage>
        <taxon>Bacteria</taxon>
        <taxon>Bacillati</taxon>
        <taxon>Candidatus Sysuimicrobiota</taxon>
        <taxon>Candidatus Sysuimicrobiia</taxon>
        <taxon>Candidatus Sysuimicrobiales</taxon>
        <taxon>Candidatus Segetimicrobiaceae</taxon>
        <taxon>Candidatus Segetimicrobium</taxon>
    </lineage>
</organism>
<gene>
    <name evidence="4" type="ORF">E6H01_14745</name>
</gene>
<keyword evidence="2" id="KW-0963">Cytoplasm</keyword>
<comment type="caution">
    <text evidence="4">The sequence shown here is derived from an EMBL/GenBank/DDBJ whole genome shotgun (WGS) entry which is preliminary data.</text>
</comment>
<feature type="domain" description="Abnormal spindle-like microcephaly-associated protein ASH" evidence="3">
    <location>
        <begin position="68"/>
        <end position="155"/>
    </location>
</feature>
<dbReference type="Proteomes" id="UP000319353">
    <property type="component" value="Unassembled WGS sequence"/>
</dbReference>
<dbReference type="Gene3D" id="2.60.40.10">
    <property type="entry name" value="Immunoglobulins"/>
    <property type="match status" value="2"/>
</dbReference>
<dbReference type="InterPro" id="IPR031549">
    <property type="entry name" value="ASH"/>
</dbReference>
<dbReference type="Pfam" id="PF15780">
    <property type="entry name" value="ASH"/>
    <property type="match status" value="1"/>
</dbReference>
<dbReference type="NCBIfam" id="NF012200">
    <property type="entry name" value="choice_anch_D"/>
    <property type="match status" value="2"/>
</dbReference>
<evidence type="ECO:0000313" key="5">
    <source>
        <dbReference type="Proteomes" id="UP000319353"/>
    </source>
</evidence>
<feature type="non-terminal residue" evidence="4">
    <location>
        <position position="325"/>
    </location>
</feature>
<name>A0A537KG96_9BACT</name>
<dbReference type="GO" id="GO:0005737">
    <property type="term" value="C:cytoplasm"/>
    <property type="evidence" value="ECO:0007669"/>
    <property type="project" value="UniProtKB-SubCell"/>
</dbReference>
<evidence type="ECO:0000256" key="2">
    <source>
        <dbReference type="ARBA" id="ARBA00022490"/>
    </source>
</evidence>
<accession>A0A537KG96</accession>
<evidence type="ECO:0000259" key="3">
    <source>
        <dbReference type="Pfam" id="PF15780"/>
    </source>
</evidence>
<dbReference type="EMBL" id="VBAL01000315">
    <property type="protein sequence ID" value="TMI94765.1"/>
    <property type="molecule type" value="Genomic_DNA"/>
</dbReference>
<protein>
    <submittedName>
        <fullName evidence="4">Choice-of-anchor D domain-containing protein</fullName>
    </submittedName>
</protein>
<proteinExistence type="predicted"/>
<dbReference type="AlphaFoldDB" id="A0A537KG96"/>
<evidence type="ECO:0000256" key="1">
    <source>
        <dbReference type="ARBA" id="ARBA00004496"/>
    </source>
</evidence>
<reference evidence="4 5" key="1">
    <citation type="journal article" date="2019" name="Nat. Microbiol.">
        <title>Mediterranean grassland soil C-N compound turnover is dependent on rainfall and depth, and is mediated by genomically divergent microorganisms.</title>
        <authorList>
            <person name="Diamond S."/>
            <person name="Andeer P.F."/>
            <person name="Li Z."/>
            <person name="Crits-Christoph A."/>
            <person name="Burstein D."/>
            <person name="Anantharaman K."/>
            <person name="Lane K.R."/>
            <person name="Thomas B.C."/>
            <person name="Pan C."/>
            <person name="Northen T.R."/>
            <person name="Banfield J.F."/>
        </authorList>
    </citation>
    <scope>NUCLEOTIDE SEQUENCE [LARGE SCALE GENOMIC DNA]</scope>
    <source>
        <strain evidence="4">NP_4</strain>
    </source>
</reference>
<dbReference type="InterPro" id="IPR013783">
    <property type="entry name" value="Ig-like_fold"/>
</dbReference>
<comment type="subcellular location">
    <subcellularLocation>
        <location evidence="1">Cytoplasm</location>
    </subcellularLocation>
</comment>
<sequence length="325" mass="32476">MSTSGDYSSSACPASLSPAGTCTVSVTFSPLAGGPRNGTLTITDDAAGSPHTVSLSGTGLGPGVAFSPPGLDFGAVSMGSTSAGRTVQLQNSGSAPLVISDISASGDFNASDSCPRGPATLAASASCTITVTFTPTAPGTRNGTLTVTDNAGDSPQLYGLKGLGAKATYTAVITSQASLTGSDGVTWQPIDPRLAITIKLPDTEAALLSGNADLWTARAGVNQDLGITVSVGGGPDTLLFWKESGGFAGTYSPNAAFVHGTYQLQAGFTYVFKLAWKTNNNAPGASIFAGAGPIGPDYSPTRLTVQLVQTPIVSAAIATQPFLTS</sequence>
<evidence type="ECO:0000313" key="4">
    <source>
        <dbReference type="EMBL" id="TMI94765.1"/>
    </source>
</evidence>